<dbReference type="EMBL" id="JAGWCR010000007">
    <property type="protein sequence ID" value="MBS3649719.1"/>
    <property type="molecule type" value="Genomic_DNA"/>
</dbReference>
<comment type="caution">
    <text evidence="1">The sequence shown here is derived from an EMBL/GenBank/DDBJ whole genome shotgun (WGS) entry which is preliminary data.</text>
</comment>
<gene>
    <name evidence="1" type="ORF">KEU06_13985</name>
</gene>
<sequence>MHDEAAATLPEKLIEDLEKGKVVLVTGTGMSVGARNRYGNDIVSTVQLSKLLAETAGFTYSGEELKRVMNAARPRIGDIRLSEIFRDNFTNCLPSPPLETALRFTWKRLYTFNVDDTVQNVPLKQRRQFLSFFNGLSSRREEWKSFTDLQVIYLHGQADRLEDGIVFSERDYAENAAFGKPWYDRLGEDLAVFLVKPTW</sequence>
<name>A0A942DX62_9HYPH</name>
<reference evidence="1" key="1">
    <citation type="submission" date="2021-04" db="EMBL/GenBank/DDBJ databases">
        <title>Pseudaminobacter soli sp. nov., isolated from paddy soil contaminated by heavy metals.</title>
        <authorList>
            <person name="Zhang K."/>
        </authorList>
    </citation>
    <scope>NUCLEOTIDE SEQUENCE</scope>
    <source>
        <strain evidence="1">19-2017</strain>
    </source>
</reference>
<keyword evidence="2" id="KW-1185">Reference proteome</keyword>
<evidence type="ECO:0000313" key="1">
    <source>
        <dbReference type="EMBL" id="MBS3649719.1"/>
    </source>
</evidence>
<evidence type="ECO:0000313" key="2">
    <source>
        <dbReference type="Proteomes" id="UP000680348"/>
    </source>
</evidence>
<evidence type="ECO:0008006" key="3">
    <source>
        <dbReference type="Google" id="ProtNLM"/>
    </source>
</evidence>
<dbReference type="AlphaFoldDB" id="A0A942DX62"/>
<protein>
    <recommendedName>
        <fullName evidence="3">SIR2-like domain-containing protein</fullName>
    </recommendedName>
</protein>
<dbReference type="Proteomes" id="UP000680348">
    <property type="component" value="Unassembled WGS sequence"/>
</dbReference>
<dbReference type="RefSeq" id="WP_188255288.1">
    <property type="nucleotide sequence ID" value="NZ_JABVCF010000007.1"/>
</dbReference>
<accession>A0A942DX62</accession>
<organism evidence="1 2">
    <name type="scientific">Pseudaminobacter soli</name>
    <name type="common">ex Zhang et al. 2022</name>
    <dbReference type="NCBI Taxonomy" id="2831468"/>
    <lineage>
        <taxon>Bacteria</taxon>
        <taxon>Pseudomonadati</taxon>
        <taxon>Pseudomonadota</taxon>
        <taxon>Alphaproteobacteria</taxon>
        <taxon>Hyphomicrobiales</taxon>
        <taxon>Phyllobacteriaceae</taxon>
        <taxon>Pseudaminobacter</taxon>
    </lineage>
</organism>
<proteinExistence type="predicted"/>